<feature type="transmembrane region" description="Helical" evidence="1">
    <location>
        <begin position="43"/>
        <end position="66"/>
    </location>
</feature>
<keyword evidence="1" id="KW-1133">Transmembrane helix</keyword>
<keyword evidence="1" id="KW-0812">Transmembrane</keyword>
<reference evidence="2" key="1">
    <citation type="submission" date="2022-08" db="EMBL/GenBank/DDBJ databases">
        <title>Alicyclobacillus dauci DSM2870, complete genome.</title>
        <authorList>
            <person name="Wang Q."/>
            <person name="Cai R."/>
            <person name="Wang Z."/>
        </authorList>
    </citation>
    <scope>NUCLEOTIDE SEQUENCE</scope>
    <source>
        <strain evidence="2">DSM 28700</strain>
    </source>
</reference>
<keyword evidence="1" id="KW-0472">Membrane</keyword>
<name>A0ABY6Z2U2_9BACL</name>
<dbReference type="Proteomes" id="UP001164803">
    <property type="component" value="Chromosome"/>
</dbReference>
<dbReference type="EMBL" id="CP104064">
    <property type="protein sequence ID" value="WAH37212.1"/>
    <property type="molecule type" value="Genomic_DNA"/>
</dbReference>
<sequence>MLGVILAHATMLLSFQVVLVLLGLTAIVKIVMKLLTHADFSEFAAYITQPVLHSVFPLIILSLLTAVDPTHFLVLIFYYLAALFIAIRSVLELASVLKSR</sequence>
<organism evidence="2 3">
    <name type="scientific">Alicyclobacillus dauci</name>
    <dbReference type="NCBI Taxonomy" id="1475485"/>
    <lineage>
        <taxon>Bacteria</taxon>
        <taxon>Bacillati</taxon>
        <taxon>Bacillota</taxon>
        <taxon>Bacilli</taxon>
        <taxon>Bacillales</taxon>
        <taxon>Alicyclobacillaceae</taxon>
        <taxon>Alicyclobacillus</taxon>
    </lineage>
</organism>
<evidence type="ECO:0000256" key="1">
    <source>
        <dbReference type="SAM" id="Phobius"/>
    </source>
</evidence>
<feature type="transmembrane region" description="Helical" evidence="1">
    <location>
        <begin position="72"/>
        <end position="91"/>
    </location>
</feature>
<evidence type="ECO:0000313" key="2">
    <source>
        <dbReference type="EMBL" id="WAH37212.1"/>
    </source>
</evidence>
<evidence type="ECO:0000313" key="3">
    <source>
        <dbReference type="Proteomes" id="UP001164803"/>
    </source>
</evidence>
<accession>A0ABY6Z2U2</accession>
<feature type="transmembrane region" description="Helical" evidence="1">
    <location>
        <begin position="6"/>
        <end position="31"/>
    </location>
</feature>
<dbReference type="RefSeq" id="WP_268044666.1">
    <property type="nucleotide sequence ID" value="NZ_CP104064.1"/>
</dbReference>
<gene>
    <name evidence="2" type="ORF">NZD86_01285</name>
</gene>
<keyword evidence="3" id="KW-1185">Reference proteome</keyword>
<protein>
    <submittedName>
        <fullName evidence="2">Uncharacterized protein</fullName>
    </submittedName>
</protein>
<proteinExistence type="predicted"/>